<dbReference type="EMBL" id="JBHUIJ010000002">
    <property type="protein sequence ID" value="MFD2236423.1"/>
    <property type="molecule type" value="Genomic_DNA"/>
</dbReference>
<dbReference type="Gene3D" id="3.30.10.10">
    <property type="entry name" value="Trypsin Inhibitor V, subunit A"/>
    <property type="match status" value="1"/>
</dbReference>
<proteinExistence type="predicted"/>
<dbReference type="Pfam" id="PF11720">
    <property type="entry name" value="Inhibitor_I78"/>
    <property type="match status" value="1"/>
</dbReference>
<dbReference type="Proteomes" id="UP001597371">
    <property type="component" value="Unassembled WGS sequence"/>
</dbReference>
<accession>A0ABW5CK13</accession>
<evidence type="ECO:0000313" key="3">
    <source>
        <dbReference type="Proteomes" id="UP001597371"/>
    </source>
</evidence>
<evidence type="ECO:0000313" key="2">
    <source>
        <dbReference type="EMBL" id="MFD2236423.1"/>
    </source>
</evidence>
<evidence type="ECO:0000256" key="1">
    <source>
        <dbReference type="SAM" id="SignalP"/>
    </source>
</evidence>
<dbReference type="InterPro" id="IPR021719">
    <property type="entry name" value="Prot_inh_I78"/>
</dbReference>
<keyword evidence="1" id="KW-0732">Signal</keyword>
<feature type="signal peptide" evidence="1">
    <location>
        <begin position="1"/>
        <end position="28"/>
    </location>
</feature>
<gene>
    <name evidence="2" type="ORF">ACFSKQ_02955</name>
</gene>
<feature type="chain" id="PRO_5045261702" evidence="1">
    <location>
        <begin position="29"/>
        <end position="101"/>
    </location>
</feature>
<dbReference type="PROSITE" id="PS51257">
    <property type="entry name" value="PROKAR_LIPOPROTEIN"/>
    <property type="match status" value="1"/>
</dbReference>
<keyword evidence="3" id="KW-1185">Reference proteome</keyword>
<reference evidence="3" key="1">
    <citation type="journal article" date="2019" name="Int. J. Syst. Evol. Microbiol.">
        <title>The Global Catalogue of Microorganisms (GCM) 10K type strain sequencing project: providing services to taxonomists for standard genome sequencing and annotation.</title>
        <authorList>
            <consortium name="The Broad Institute Genomics Platform"/>
            <consortium name="The Broad Institute Genome Sequencing Center for Infectious Disease"/>
            <person name="Wu L."/>
            <person name="Ma J."/>
        </authorList>
    </citation>
    <scope>NUCLEOTIDE SEQUENCE [LARGE SCALE GENOMIC DNA]</scope>
    <source>
        <strain evidence="3">ZS-35-S2</strain>
    </source>
</reference>
<dbReference type="RefSeq" id="WP_245195444.1">
    <property type="nucleotide sequence ID" value="NZ_CP072611.1"/>
</dbReference>
<name>A0ABW5CK13_9HYPH</name>
<organism evidence="2 3">
    <name type="scientific">Aureimonas populi</name>
    <dbReference type="NCBI Taxonomy" id="1701758"/>
    <lineage>
        <taxon>Bacteria</taxon>
        <taxon>Pseudomonadati</taxon>
        <taxon>Pseudomonadota</taxon>
        <taxon>Alphaproteobacteria</taxon>
        <taxon>Hyphomicrobiales</taxon>
        <taxon>Aurantimonadaceae</taxon>
        <taxon>Aureimonas</taxon>
    </lineage>
</organism>
<sequence length="101" mass="10240">MTCRTMKPLSGAAAMAALLALAGCTATAQPETPAPGLCNPEAAERMAGQARVSDAQALRLTGATTVRQIAPGQPVTEDYRPERVTVATDPATGRIVSASCG</sequence>
<protein>
    <submittedName>
        <fullName evidence="2">I78 family peptidase inhibitor</fullName>
    </submittedName>
</protein>
<comment type="caution">
    <text evidence="2">The sequence shown here is derived from an EMBL/GenBank/DDBJ whole genome shotgun (WGS) entry which is preliminary data.</text>
</comment>